<name>A0A916WQN4_9SPHN</name>
<comment type="caution">
    <text evidence="1">The sequence shown here is derived from an EMBL/GenBank/DDBJ whole genome shotgun (WGS) entry which is preliminary data.</text>
</comment>
<accession>A0A916WQN4</accession>
<proteinExistence type="predicted"/>
<dbReference type="Proteomes" id="UP000623067">
    <property type="component" value="Unassembled WGS sequence"/>
</dbReference>
<protein>
    <submittedName>
        <fullName evidence="1">Uncharacterized protein</fullName>
    </submittedName>
</protein>
<gene>
    <name evidence="1" type="ORF">GCM10011380_08690</name>
</gene>
<organism evidence="1 2">
    <name type="scientific">Sphingomonas metalli</name>
    <dbReference type="NCBI Taxonomy" id="1779358"/>
    <lineage>
        <taxon>Bacteria</taxon>
        <taxon>Pseudomonadati</taxon>
        <taxon>Pseudomonadota</taxon>
        <taxon>Alphaproteobacteria</taxon>
        <taxon>Sphingomonadales</taxon>
        <taxon>Sphingomonadaceae</taxon>
        <taxon>Sphingomonas</taxon>
    </lineage>
</organism>
<reference evidence="1" key="2">
    <citation type="submission" date="2020-09" db="EMBL/GenBank/DDBJ databases">
        <authorList>
            <person name="Sun Q."/>
            <person name="Zhou Y."/>
        </authorList>
    </citation>
    <scope>NUCLEOTIDE SEQUENCE</scope>
    <source>
        <strain evidence="1">CGMCC 1.15330</strain>
    </source>
</reference>
<evidence type="ECO:0000313" key="2">
    <source>
        <dbReference type="Proteomes" id="UP000623067"/>
    </source>
</evidence>
<keyword evidence="2" id="KW-1185">Reference proteome</keyword>
<dbReference type="EMBL" id="BMIH01000001">
    <property type="protein sequence ID" value="GGB21388.1"/>
    <property type="molecule type" value="Genomic_DNA"/>
</dbReference>
<sequence>MAIDTNGMRQVMDLAAGDRMAMDKQHLHALIDATPGTVMAIEKRQVRTMLDAIDLGRVADQLAGISEIVRGMAIAA</sequence>
<reference evidence="1" key="1">
    <citation type="journal article" date="2014" name="Int. J. Syst. Evol. Microbiol.">
        <title>Complete genome sequence of Corynebacterium casei LMG S-19264T (=DSM 44701T), isolated from a smear-ripened cheese.</title>
        <authorList>
            <consortium name="US DOE Joint Genome Institute (JGI-PGF)"/>
            <person name="Walter F."/>
            <person name="Albersmeier A."/>
            <person name="Kalinowski J."/>
            <person name="Ruckert C."/>
        </authorList>
    </citation>
    <scope>NUCLEOTIDE SEQUENCE</scope>
    <source>
        <strain evidence="1">CGMCC 1.15330</strain>
    </source>
</reference>
<dbReference type="RefSeq" id="WP_188657442.1">
    <property type="nucleotide sequence ID" value="NZ_BMIH01000001.1"/>
</dbReference>
<evidence type="ECO:0000313" key="1">
    <source>
        <dbReference type="EMBL" id="GGB21388.1"/>
    </source>
</evidence>
<dbReference type="AlphaFoldDB" id="A0A916WQN4"/>